<protein>
    <submittedName>
        <fullName evidence="3">Relaxase/mobilization nuclease domain-containing protein</fullName>
    </submittedName>
</protein>
<name>A0AAP2XX95_CLOIN</name>
<dbReference type="InterPro" id="IPR005094">
    <property type="entry name" value="Endonuclease_MobA/VirD2"/>
</dbReference>
<dbReference type="RefSeq" id="WP_008816959.1">
    <property type="nucleotide sequence ID" value="NZ_AP025565.1"/>
</dbReference>
<organism evidence="3 4">
    <name type="scientific">Clostridium innocuum</name>
    <dbReference type="NCBI Taxonomy" id="1522"/>
    <lineage>
        <taxon>Bacteria</taxon>
        <taxon>Bacillati</taxon>
        <taxon>Bacillota</taxon>
        <taxon>Clostridia</taxon>
        <taxon>Eubacteriales</taxon>
        <taxon>Clostridiaceae</taxon>
        <taxon>Clostridium</taxon>
    </lineage>
</organism>
<sequence>MATTRIWDVKDNLKRVLDYISNPDKTTVSESDYHYNGLSQVINYTTQDLKTEKQLYVSGINCTMATALKDMMITKKAYHKTEGILAYHAYQSFAPGEVDAETAHQIGIELAQAMWGNRFEVLVSTHLDKKHYHNHFVINSVSFKDGLKYYDNKENYKKIRKLSDDLCRKYQLSVIENPKKKSMHYAEWQAEKQQRPTWRSAIREDVNYAINRSMTMKQFFQCLEAQGYEIKYGKHIAVRPPTKERFVRLRSLSNDGYFTEENIKELILENSTIKWELIQKDTKTPHYYYKGDIKKARKLTGFRALYFHYMYKMGILPKNAPNKKRVHFLFKEDLRYMDRITEETTLLCKKKINTLDDLDCHEHSVQDRLESLIKERRCVYNKIRRCRNLDSKDKLQQDVAVLSAEIKLLRKEVVLYESIRHRSVAMKQNLQVVKEQERKEREENERRRRNSRSGRENVPSGD</sequence>
<dbReference type="Proteomes" id="UP001203972">
    <property type="component" value="Unassembled WGS sequence"/>
</dbReference>
<comment type="caution">
    <text evidence="3">The sequence shown here is derived from an EMBL/GenBank/DDBJ whole genome shotgun (WGS) entry which is preliminary data.</text>
</comment>
<dbReference type="AlphaFoldDB" id="A0AAP2XX95"/>
<feature type="region of interest" description="Disordered" evidence="1">
    <location>
        <begin position="433"/>
        <end position="462"/>
    </location>
</feature>
<dbReference type="EMBL" id="JAKTMA010000059">
    <property type="protein sequence ID" value="MCR0235316.1"/>
    <property type="molecule type" value="Genomic_DNA"/>
</dbReference>
<proteinExistence type="predicted"/>
<gene>
    <name evidence="3" type="ORF">MKC95_21340</name>
</gene>
<evidence type="ECO:0000259" key="2">
    <source>
        <dbReference type="Pfam" id="PF03432"/>
    </source>
</evidence>
<evidence type="ECO:0000313" key="4">
    <source>
        <dbReference type="Proteomes" id="UP001203972"/>
    </source>
</evidence>
<accession>A0AAP2XX95</accession>
<feature type="domain" description="MobA/VirD2-like nuclease" evidence="2">
    <location>
        <begin position="44"/>
        <end position="172"/>
    </location>
</feature>
<evidence type="ECO:0000256" key="1">
    <source>
        <dbReference type="SAM" id="MobiDB-lite"/>
    </source>
</evidence>
<dbReference type="Pfam" id="PF03432">
    <property type="entry name" value="Relaxase"/>
    <property type="match status" value="1"/>
</dbReference>
<reference evidence="3" key="1">
    <citation type="journal article" date="2022" name="Clin. Infect. Dis.">
        <title>Association between Clostridium innocuum and antibiotic-associated diarrhea in adults and children: A cross-sectional study and comparative genomics analysis.</title>
        <authorList>
            <person name="Cherny K.E."/>
            <person name="Muscat E.B."/>
            <person name="Balaji A."/>
            <person name="Mukherjee J."/>
            <person name="Ozer E.A."/>
            <person name="Angarone M.P."/>
            <person name="Hauser A.R."/>
            <person name="Sichel J.S."/>
            <person name="Amponsah E."/>
            <person name="Kociolek L.K."/>
        </authorList>
    </citation>
    <scope>NUCLEOTIDE SEQUENCE</scope>
    <source>
        <strain evidence="3">NU1-AC-029v</strain>
    </source>
</reference>
<feature type="compositionally biased region" description="Basic and acidic residues" evidence="1">
    <location>
        <begin position="434"/>
        <end position="446"/>
    </location>
</feature>
<evidence type="ECO:0000313" key="3">
    <source>
        <dbReference type="EMBL" id="MCR0235316.1"/>
    </source>
</evidence>